<evidence type="ECO:0000313" key="1">
    <source>
        <dbReference type="EMBL" id="KJV62321.1"/>
    </source>
</evidence>
<proteinExistence type="predicted"/>
<protein>
    <submittedName>
        <fullName evidence="1">Uncharacterized protein</fullName>
    </submittedName>
</protein>
<keyword evidence="2" id="KW-1185">Reference proteome</keyword>
<dbReference type="Proteomes" id="UP000033556">
    <property type="component" value="Unassembled WGS sequence"/>
</dbReference>
<organism evidence="1 2">
    <name type="scientific">Rickettsia amblyommatis str. Ac/Pa</name>
    <dbReference type="NCBI Taxonomy" id="1359164"/>
    <lineage>
        <taxon>Bacteria</taxon>
        <taxon>Pseudomonadati</taxon>
        <taxon>Pseudomonadota</taxon>
        <taxon>Alphaproteobacteria</taxon>
        <taxon>Rickettsiales</taxon>
        <taxon>Rickettsiaceae</taxon>
        <taxon>Rickettsieae</taxon>
        <taxon>Rickettsia</taxon>
        <taxon>spotted fever group</taxon>
    </lineage>
</organism>
<name>A0A0F3N3I0_RICAM</name>
<evidence type="ECO:0000313" key="2">
    <source>
        <dbReference type="Proteomes" id="UP000033556"/>
    </source>
</evidence>
<comment type="caution">
    <text evidence="1">The sequence shown here is derived from an EMBL/GenBank/DDBJ whole genome shotgun (WGS) entry which is preliminary data.</text>
</comment>
<dbReference type="PATRIC" id="fig|1359164.3.peg.1331"/>
<dbReference type="EMBL" id="LANR01000001">
    <property type="protein sequence ID" value="KJV62321.1"/>
    <property type="molecule type" value="Genomic_DNA"/>
</dbReference>
<accession>A0A0F3N3I0</accession>
<dbReference type="AlphaFoldDB" id="A0A0F3N3I0"/>
<gene>
    <name evidence="1" type="ORF">APHACPA_1345</name>
</gene>
<reference evidence="1 2" key="1">
    <citation type="submission" date="2015-01" db="EMBL/GenBank/DDBJ databases">
        <title>Genome Sequencing of Rickettsiales.</title>
        <authorList>
            <person name="Daugherty S.C."/>
            <person name="Su Q."/>
            <person name="Abolude K."/>
            <person name="Beier-Sexton M."/>
            <person name="Carlyon J.A."/>
            <person name="Carter R."/>
            <person name="Day N.P."/>
            <person name="Dumler S.J."/>
            <person name="Dyachenko V."/>
            <person name="Godinez A."/>
            <person name="Kurtti T.J."/>
            <person name="Lichay M."/>
            <person name="Mullins K.E."/>
            <person name="Ott S."/>
            <person name="Pappas-Brown V."/>
            <person name="Paris D.H."/>
            <person name="Patel P."/>
            <person name="Richards A.L."/>
            <person name="Sadzewicz L."/>
            <person name="Sears K."/>
            <person name="Seidman D."/>
            <person name="Sengamalay N."/>
            <person name="Stenos J."/>
            <person name="Tallon L.J."/>
            <person name="Vincent G."/>
            <person name="Fraser C.M."/>
            <person name="Munderloh U."/>
            <person name="Dunning-Hotopp J.C."/>
        </authorList>
    </citation>
    <scope>NUCLEOTIDE SEQUENCE [LARGE SCALE GENOMIC DNA]</scope>
    <source>
        <strain evidence="1 2">Ac/Pa</strain>
    </source>
</reference>
<sequence length="39" mass="4653">MRKKVKILPNNYRFCHCEQALLRRPVKPTLCHPRLCGMT</sequence>